<dbReference type="EMBL" id="KZ819321">
    <property type="protein sequence ID" value="PWN23942.1"/>
    <property type="molecule type" value="Genomic_DNA"/>
</dbReference>
<gene>
    <name evidence="2" type="ORF">BCV69DRAFT_279847</name>
</gene>
<dbReference type="GO" id="GO:0072357">
    <property type="term" value="C:PTW/PP1 phosphatase complex"/>
    <property type="evidence" value="ECO:0007669"/>
    <property type="project" value="TreeGrafter"/>
</dbReference>
<feature type="compositionally biased region" description="Pro residues" evidence="1">
    <location>
        <begin position="96"/>
        <end position="111"/>
    </location>
</feature>
<dbReference type="GO" id="GO:0008157">
    <property type="term" value="F:protein phosphatase 1 binding"/>
    <property type="evidence" value="ECO:0007669"/>
    <property type="project" value="TreeGrafter"/>
</dbReference>
<feature type="region of interest" description="Disordered" evidence="1">
    <location>
        <begin position="51"/>
        <end position="115"/>
    </location>
</feature>
<dbReference type="GO" id="GO:0006396">
    <property type="term" value="P:RNA processing"/>
    <property type="evidence" value="ECO:0007669"/>
    <property type="project" value="InterPro"/>
</dbReference>
<dbReference type="Gene3D" id="6.20.50.20">
    <property type="match status" value="1"/>
</dbReference>
<feature type="compositionally biased region" description="Gly residues" evidence="1">
    <location>
        <begin position="787"/>
        <end position="807"/>
    </location>
</feature>
<dbReference type="InterPro" id="IPR007175">
    <property type="entry name" value="Rpr2/Snm1/Rpp21"/>
</dbReference>
<reference evidence="2 3" key="1">
    <citation type="journal article" date="2018" name="Mol. Biol. Evol.">
        <title>Broad Genomic Sampling Reveals a Smut Pathogenic Ancestry of the Fungal Clade Ustilaginomycotina.</title>
        <authorList>
            <person name="Kijpornyongpan T."/>
            <person name="Mondo S.J."/>
            <person name="Barry K."/>
            <person name="Sandor L."/>
            <person name="Lee J."/>
            <person name="Lipzen A."/>
            <person name="Pangilinan J."/>
            <person name="LaButti K."/>
            <person name="Hainaut M."/>
            <person name="Henrissat B."/>
            <person name="Grigoriev I.V."/>
            <person name="Spatafora J.W."/>
            <person name="Aime M.C."/>
        </authorList>
    </citation>
    <scope>NUCLEOTIDE SEQUENCE [LARGE SCALE GENOMIC DNA]</scope>
    <source>
        <strain evidence="2 3">MCA 4718</strain>
    </source>
</reference>
<dbReference type="GO" id="GO:0000785">
    <property type="term" value="C:chromatin"/>
    <property type="evidence" value="ECO:0007669"/>
    <property type="project" value="TreeGrafter"/>
</dbReference>
<feature type="region of interest" description="Disordered" evidence="1">
    <location>
        <begin position="445"/>
        <end position="525"/>
    </location>
</feature>
<sequence length="807" mass="84855">MSLGDAFNFRGLIRPAAVDLEATTTALPGSVQARTYQDIPGLLRQSLSPPQLHQEREAANHLAPESSWPPHSSEFVQTQSTNAAPDVYIDVGPDPSLSPPDSRPPASPAPVEPGFDEAAQNSFAAVLRPSYFKSNPRQAAQTLLSLLEANATTSRAAATYQTRSMSLEDRKSLIADLRAADNNAFWGALLDDVRGRRMLASWLRSTIDYPEWGPTRLSLLRLLSAMPVLFGHLVDDETGNCLVKAVNVVVKNAPPKARDLAIELRDQWKRMVVPSAQVDQAAANQAKRAAATSSAEAPPSKKSKGTAAVVSTSGGPSGPAPGPMQTMSNLAQSSAYLTAVNHLANPPGLSAGAANKLAASTGQQRAGDLQGMAKKTVTRLDADLKPVCSNCKTVLLPGVTSTTRVKASGPHGQTIEQVCMKCKEKTRKVPAPSTTKLAGKRLAVDVDDDSDGPKKVGLARKPASMTGSSAKTTTSTAKRATGSKDMFSDLLKGPPSSKVKSAQPSSTVKQEATAPIAPGKPKKKVRWRDDNLLEVRVFESIVDIDEEVHASIEDRGLHGLESDEGSALRKAAHAYELEEELDWYEPLDVVCPDPSPVRGTESEESGRLEARERSVLSAVYVEPSDVPPSAGEPYEARASDPAHVIQDIALPEAWHAPASSSGPIDLEQLMRQIAGGSVTSAAGVPATSLESLGISSDGLQQLLMNSGGGGGVGGVNVLPMANPTNSWNAGTNYNQQGGPHAQSHYHQQAQPQMPQHPGPPPSFAHGGYQSQAPGLPPQEAGYRTAPGGRGGYAGAQGGPGGGRWGGR</sequence>
<feature type="compositionally biased region" description="Low complexity" evidence="1">
    <location>
        <begin position="283"/>
        <end position="300"/>
    </location>
</feature>
<feature type="region of interest" description="Disordered" evidence="1">
    <location>
        <begin position="726"/>
        <end position="807"/>
    </location>
</feature>
<dbReference type="Pfam" id="PF04032">
    <property type="entry name" value="Rpr2"/>
    <property type="match status" value="1"/>
</dbReference>
<keyword evidence="3" id="KW-1185">Reference proteome</keyword>
<evidence type="ECO:0008006" key="4">
    <source>
        <dbReference type="Google" id="ProtNLM"/>
    </source>
</evidence>
<accession>A0A316UFC6</accession>
<dbReference type="Proteomes" id="UP000245942">
    <property type="component" value="Unassembled WGS sequence"/>
</dbReference>
<dbReference type="GeneID" id="37013128"/>
<name>A0A316UFC6_9BASI</name>
<dbReference type="AlphaFoldDB" id="A0A316UFC6"/>
<feature type="compositionally biased region" description="Polar residues" evidence="1">
    <location>
        <begin position="74"/>
        <end position="83"/>
    </location>
</feature>
<dbReference type="STRING" id="1684307.A0A316UFC6"/>
<feature type="compositionally biased region" description="Low complexity" evidence="1">
    <location>
        <begin position="463"/>
        <end position="484"/>
    </location>
</feature>
<feature type="compositionally biased region" description="Polar residues" evidence="1">
    <location>
        <begin position="726"/>
        <end position="737"/>
    </location>
</feature>
<dbReference type="OrthoDB" id="3363414at2759"/>
<proteinExistence type="predicted"/>
<protein>
    <recommendedName>
        <fullName evidence="4">TFIIS N-terminal domain-containing protein</fullName>
    </recommendedName>
</protein>
<evidence type="ECO:0000256" key="1">
    <source>
        <dbReference type="SAM" id="MobiDB-lite"/>
    </source>
</evidence>
<dbReference type="PANTHER" id="PTHR46557:SF1">
    <property type="entry name" value="SERINE_THREONINE-PROTEIN PHOSPHATASE 1 REGULATORY SUBUNIT 10"/>
    <property type="match status" value="1"/>
</dbReference>
<dbReference type="PANTHER" id="PTHR46557">
    <property type="entry name" value="SERINE/THREONINE-PROTEIN PHOSPHATASE 1 REGULATORY SUBUNIT 10-RELATED"/>
    <property type="match status" value="1"/>
</dbReference>
<dbReference type="RefSeq" id="XP_025351102.1">
    <property type="nucleotide sequence ID" value="XM_025491394.1"/>
</dbReference>
<feature type="compositionally biased region" description="Polar residues" evidence="1">
    <location>
        <begin position="498"/>
        <end position="510"/>
    </location>
</feature>
<organism evidence="2 3">
    <name type="scientific">Pseudomicrostroma glucosiphilum</name>
    <dbReference type="NCBI Taxonomy" id="1684307"/>
    <lineage>
        <taxon>Eukaryota</taxon>
        <taxon>Fungi</taxon>
        <taxon>Dikarya</taxon>
        <taxon>Basidiomycota</taxon>
        <taxon>Ustilaginomycotina</taxon>
        <taxon>Exobasidiomycetes</taxon>
        <taxon>Microstromatales</taxon>
        <taxon>Microstromatales incertae sedis</taxon>
        <taxon>Pseudomicrostroma</taxon>
    </lineage>
</organism>
<evidence type="ECO:0000313" key="2">
    <source>
        <dbReference type="EMBL" id="PWN23942.1"/>
    </source>
</evidence>
<feature type="region of interest" description="Disordered" evidence="1">
    <location>
        <begin position="283"/>
        <end position="326"/>
    </location>
</feature>
<evidence type="ECO:0000313" key="3">
    <source>
        <dbReference type="Proteomes" id="UP000245942"/>
    </source>
</evidence>